<dbReference type="Gene3D" id="1.20.1050.10">
    <property type="match status" value="1"/>
</dbReference>
<organism evidence="1 2">
    <name type="scientific">Dacryopinax primogenitus (strain DJM 731)</name>
    <name type="common">Brown rot fungus</name>
    <dbReference type="NCBI Taxonomy" id="1858805"/>
    <lineage>
        <taxon>Eukaryota</taxon>
        <taxon>Fungi</taxon>
        <taxon>Dikarya</taxon>
        <taxon>Basidiomycota</taxon>
        <taxon>Agaricomycotina</taxon>
        <taxon>Dacrymycetes</taxon>
        <taxon>Dacrymycetales</taxon>
        <taxon>Dacrymycetaceae</taxon>
        <taxon>Dacryopinax</taxon>
    </lineage>
</organism>
<dbReference type="OrthoDB" id="2098326at2759"/>
<name>M5G586_DACPD</name>
<dbReference type="EMBL" id="JH795860">
    <property type="protein sequence ID" value="EJU03395.1"/>
    <property type="molecule type" value="Genomic_DNA"/>
</dbReference>
<proteinExistence type="predicted"/>
<dbReference type="RefSeq" id="XP_040630289.1">
    <property type="nucleotide sequence ID" value="XM_040768291.1"/>
</dbReference>
<dbReference type="InterPro" id="IPR036282">
    <property type="entry name" value="Glutathione-S-Trfase_C_sf"/>
</dbReference>
<accession>M5G586</accession>
<evidence type="ECO:0000313" key="2">
    <source>
        <dbReference type="Proteomes" id="UP000030653"/>
    </source>
</evidence>
<dbReference type="AlphaFoldDB" id="M5G586"/>
<dbReference type="HOGENOM" id="CLU_874425_0_0_1"/>
<protein>
    <recommendedName>
        <fullName evidence="3">Glutathione S-transferase C-terminal domain-containing protein</fullName>
    </recommendedName>
</protein>
<evidence type="ECO:0008006" key="3">
    <source>
        <dbReference type="Google" id="ProtNLM"/>
    </source>
</evidence>
<dbReference type="GeneID" id="63683353"/>
<reference evidence="1 2" key="1">
    <citation type="journal article" date="2012" name="Science">
        <title>The Paleozoic origin of enzymatic lignin decomposition reconstructed from 31 fungal genomes.</title>
        <authorList>
            <person name="Floudas D."/>
            <person name="Binder M."/>
            <person name="Riley R."/>
            <person name="Barry K."/>
            <person name="Blanchette R.A."/>
            <person name="Henrissat B."/>
            <person name="Martinez A.T."/>
            <person name="Otillar R."/>
            <person name="Spatafora J.W."/>
            <person name="Yadav J.S."/>
            <person name="Aerts A."/>
            <person name="Benoit I."/>
            <person name="Boyd A."/>
            <person name="Carlson A."/>
            <person name="Copeland A."/>
            <person name="Coutinho P.M."/>
            <person name="de Vries R.P."/>
            <person name="Ferreira P."/>
            <person name="Findley K."/>
            <person name="Foster B."/>
            <person name="Gaskell J."/>
            <person name="Glotzer D."/>
            <person name="Gorecki P."/>
            <person name="Heitman J."/>
            <person name="Hesse C."/>
            <person name="Hori C."/>
            <person name="Igarashi K."/>
            <person name="Jurgens J.A."/>
            <person name="Kallen N."/>
            <person name="Kersten P."/>
            <person name="Kohler A."/>
            <person name="Kuees U."/>
            <person name="Kumar T.K.A."/>
            <person name="Kuo A."/>
            <person name="LaButti K."/>
            <person name="Larrondo L.F."/>
            <person name="Lindquist E."/>
            <person name="Ling A."/>
            <person name="Lombard V."/>
            <person name="Lucas S."/>
            <person name="Lundell T."/>
            <person name="Martin R."/>
            <person name="McLaughlin D.J."/>
            <person name="Morgenstern I."/>
            <person name="Morin E."/>
            <person name="Murat C."/>
            <person name="Nagy L.G."/>
            <person name="Nolan M."/>
            <person name="Ohm R.A."/>
            <person name="Patyshakuliyeva A."/>
            <person name="Rokas A."/>
            <person name="Ruiz-Duenas F.J."/>
            <person name="Sabat G."/>
            <person name="Salamov A."/>
            <person name="Samejima M."/>
            <person name="Schmutz J."/>
            <person name="Slot J.C."/>
            <person name="St John F."/>
            <person name="Stenlid J."/>
            <person name="Sun H."/>
            <person name="Sun S."/>
            <person name="Syed K."/>
            <person name="Tsang A."/>
            <person name="Wiebenga A."/>
            <person name="Young D."/>
            <person name="Pisabarro A."/>
            <person name="Eastwood D.C."/>
            <person name="Martin F."/>
            <person name="Cullen D."/>
            <person name="Grigoriev I.V."/>
            <person name="Hibbett D.S."/>
        </authorList>
    </citation>
    <scope>NUCLEOTIDE SEQUENCE [LARGE SCALE GENOMIC DNA]</scope>
    <source>
        <strain evidence="1 2">DJM-731 SS1</strain>
    </source>
</reference>
<keyword evidence="2" id="KW-1185">Reference proteome</keyword>
<gene>
    <name evidence="1" type="ORF">DACRYDRAFT_106553</name>
</gene>
<dbReference type="Proteomes" id="UP000030653">
    <property type="component" value="Unassembled WGS sequence"/>
</dbReference>
<sequence>MHRVWTILEVVQHIADYVAENGDLHSMMLTLRMCFDTAAPLIWRSLDVQKVDELLKILYVNWEHNGTSIVPSSFGRVTLYASFARAIHIDDRFTVYCEDQSKIDIDFPRYLSIAIDLFSSNTEHWFPNLQSLSLDCDQKKLQAYIAILTKCNRFCEESSAGRAGAQLTDVSELLNSGGGRDERPKKNRPVRIYTKAKRDEDSSLADTNASKMRPSGVAPFFIRLIARLICNNVQHLLIDPQLKENAEMIEAHLAKSSTGWFASAPNPTSADFLMIFTLETLVSRGPGVGPKIKEYVARVHEREAWKRGIEKGGKYTVA</sequence>
<dbReference type="SUPFAM" id="SSF47616">
    <property type="entry name" value="GST C-terminal domain-like"/>
    <property type="match status" value="1"/>
</dbReference>
<dbReference type="STRING" id="1858805.M5G586"/>
<evidence type="ECO:0000313" key="1">
    <source>
        <dbReference type="EMBL" id="EJU03395.1"/>
    </source>
</evidence>